<evidence type="ECO:0000256" key="2">
    <source>
        <dbReference type="ARBA" id="ARBA00022473"/>
    </source>
</evidence>
<evidence type="ECO:0000256" key="8">
    <source>
        <dbReference type="ARBA" id="ARBA00024040"/>
    </source>
</evidence>
<name>A0A7N0SW42_KALFE</name>
<evidence type="ECO:0000256" key="1">
    <source>
        <dbReference type="ARBA" id="ARBA00004123"/>
    </source>
</evidence>
<dbReference type="PANTHER" id="PTHR45940:SF13">
    <property type="entry name" value="WUSCHEL-RELATED HOMEOBOX 1"/>
    <property type="match status" value="1"/>
</dbReference>
<dbReference type="Proteomes" id="UP000594263">
    <property type="component" value="Unplaced"/>
</dbReference>
<organism evidence="11 12">
    <name type="scientific">Kalanchoe fedtschenkoi</name>
    <name type="common">Lavender scallops</name>
    <name type="synonym">South American air plant</name>
    <dbReference type="NCBI Taxonomy" id="63787"/>
    <lineage>
        <taxon>Eukaryota</taxon>
        <taxon>Viridiplantae</taxon>
        <taxon>Streptophyta</taxon>
        <taxon>Embryophyta</taxon>
        <taxon>Tracheophyta</taxon>
        <taxon>Spermatophyta</taxon>
        <taxon>Magnoliopsida</taxon>
        <taxon>eudicotyledons</taxon>
        <taxon>Gunneridae</taxon>
        <taxon>Pentapetalae</taxon>
        <taxon>Saxifragales</taxon>
        <taxon>Crassulaceae</taxon>
        <taxon>Kalanchoe</taxon>
    </lineage>
</organism>
<keyword evidence="12" id="KW-1185">Reference proteome</keyword>
<proteinExistence type="inferred from homology"/>
<evidence type="ECO:0000256" key="3">
    <source>
        <dbReference type="ARBA" id="ARBA00023015"/>
    </source>
</evidence>
<dbReference type="GO" id="GO:0003677">
    <property type="term" value="F:DNA binding"/>
    <property type="evidence" value="ECO:0007669"/>
    <property type="project" value="UniProtKB-KW"/>
</dbReference>
<evidence type="ECO:0000256" key="9">
    <source>
        <dbReference type="RuleBase" id="RU000682"/>
    </source>
</evidence>
<keyword evidence="7 9" id="KW-0539">Nucleus</keyword>
<evidence type="ECO:0000313" key="11">
    <source>
        <dbReference type="EnsemblPlants" id="Kaladp0008s0293.1.v1.1"/>
    </source>
</evidence>
<evidence type="ECO:0000313" key="12">
    <source>
        <dbReference type="Proteomes" id="UP000594263"/>
    </source>
</evidence>
<dbReference type="AlphaFoldDB" id="A0A7N0SW42"/>
<dbReference type="EnsemblPlants" id="Kaladp0008s0293.1.v1.1">
    <property type="protein sequence ID" value="Kaladp0008s0293.1.v1.1"/>
    <property type="gene ID" value="Kaladp0008s0293.v1.1"/>
</dbReference>
<dbReference type="Pfam" id="PF00046">
    <property type="entry name" value="Homeodomain"/>
    <property type="match status" value="1"/>
</dbReference>
<evidence type="ECO:0000256" key="5">
    <source>
        <dbReference type="ARBA" id="ARBA00023155"/>
    </source>
</evidence>
<dbReference type="GO" id="GO:0003700">
    <property type="term" value="F:DNA-binding transcription factor activity"/>
    <property type="evidence" value="ECO:0007669"/>
    <property type="project" value="InterPro"/>
</dbReference>
<evidence type="ECO:0000256" key="4">
    <source>
        <dbReference type="ARBA" id="ARBA00023125"/>
    </source>
</evidence>
<protein>
    <recommendedName>
        <fullName evidence="10">Homeobox domain-containing protein</fullName>
    </recommendedName>
</protein>
<comment type="subcellular location">
    <subcellularLocation>
        <location evidence="1 9">Nucleus</location>
    </subcellularLocation>
</comment>
<dbReference type="PANTHER" id="PTHR45940">
    <property type="entry name" value="WUSCHEL-RELATED HOMEOBOX 1-RELATED"/>
    <property type="match status" value="1"/>
</dbReference>
<feature type="domain" description="Homeobox" evidence="10">
    <location>
        <begin position="44"/>
        <end position="63"/>
    </location>
</feature>
<keyword evidence="4 9" id="KW-0238">DNA-binding</keyword>
<reference evidence="11" key="1">
    <citation type="submission" date="2021-01" db="UniProtKB">
        <authorList>
            <consortium name="EnsemblPlants"/>
        </authorList>
    </citation>
    <scope>IDENTIFICATION</scope>
</reference>
<keyword evidence="6" id="KW-0804">Transcription</keyword>
<dbReference type="GO" id="GO:0005634">
    <property type="term" value="C:nucleus"/>
    <property type="evidence" value="ECO:0007669"/>
    <property type="project" value="UniProtKB-SubCell"/>
</dbReference>
<keyword evidence="3" id="KW-0805">Transcription regulation</keyword>
<dbReference type="InterPro" id="IPR009057">
    <property type="entry name" value="Homeodomain-like_sf"/>
</dbReference>
<keyword evidence="5 9" id="KW-0371">Homeobox</keyword>
<dbReference type="GO" id="GO:0099402">
    <property type="term" value="P:plant organ development"/>
    <property type="evidence" value="ECO:0007669"/>
    <property type="project" value="InterPro"/>
</dbReference>
<dbReference type="Gramene" id="Kaladp0008s0293.1.v1.1">
    <property type="protein sequence ID" value="Kaladp0008s0293.1.v1.1"/>
    <property type="gene ID" value="Kaladp0008s0293.v1.1"/>
</dbReference>
<accession>A0A7N0SW42</accession>
<evidence type="ECO:0000256" key="7">
    <source>
        <dbReference type="ARBA" id="ARBA00023242"/>
    </source>
</evidence>
<keyword evidence="2" id="KW-0217">Developmental protein</keyword>
<dbReference type="SUPFAM" id="SSF46689">
    <property type="entry name" value="Homeodomain-like"/>
    <property type="match status" value="1"/>
</dbReference>
<dbReference type="InterPro" id="IPR001356">
    <property type="entry name" value="HD"/>
</dbReference>
<comment type="similarity">
    <text evidence="8">Belongs to the WUS homeobox family.</text>
</comment>
<dbReference type="InterPro" id="IPR044555">
    <property type="entry name" value="WUSCHEL-like"/>
</dbReference>
<evidence type="ECO:0000256" key="6">
    <source>
        <dbReference type="ARBA" id="ARBA00023163"/>
    </source>
</evidence>
<sequence>MDVSIKCGFSSKKGVSIHEKRFTKVESNSRAAEDFRGAVQARDKLEGKNIFYWFQNHKARERQKTSA</sequence>
<evidence type="ECO:0000259" key="10">
    <source>
        <dbReference type="Pfam" id="PF00046"/>
    </source>
</evidence>